<keyword evidence="8" id="KW-1185">Reference proteome</keyword>
<feature type="region of interest" description="Disordered" evidence="5">
    <location>
        <begin position="649"/>
        <end position="680"/>
    </location>
</feature>
<dbReference type="PANTHER" id="PTHR47704">
    <property type="entry name" value="POTASSIUM TRANSPORTER KIMA"/>
    <property type="match status" value="1"/>
</dbReference>
<name>A0A1X7JLL8_9MICO</name>
<dbReference type="Proteomes" id="UP000193244">
    <property type="component" value="Unassembled WGS sequence"/>
</dbReference>
<dbReference type="PANTHER" id="PTHR47704:SF1">
    <property type="entry name" value="POTASSIUM TRANSPORTER KIMA"/>
    <property type="match status" value="1"/>
</dbReference>
<evidence type="ECO:0000256" key="1">
    <source>
        <dbReference type="ARBA" id="ARBA00004141"/>
    </source>
</evidence>
<dbReference type="Pfam" id="PF13520">
    <property type="entry name" value="AA_permease_2"/>
    <property type="match status" value="1"/>
</dbReference>
<feature type="transmembrane region" description="Helical" evidence="6">
    <location>
        <begin position="182"/>
        <end position="201"/>
    </location>
</feature>
<evidence type="ECO:0000256" key="3">
    <source>
        <dbReference type="ARBA" id="ARBA00022989"/>
    </source>
</evidence>
<sequence>MFSLVTNEVKSAKRWFIGEPLPTDKLEGQLLPKRLALPIFASDPLSSVAYAPQELLMILLIGGLAFLSFAPWVAAAVVILLVVVVASYRQLVKAYPSGGGDYEVAHKNLGEKAGLVVASALLVDYVLTVAVSVASGVDNIISALPFLNDYRVEIAVFFVIVLAAVNLRGVAESSKAFAIPTYLFVGSVALMIITGLVQAILGHAPVAESADYGVKAESLGQAAVILLLLRAFSSGCSALTGVEAISNGVPAFRTPKVKNAQRTLVLMGSIAIMLFAGLVTLALIARVHYAEDACHLIGFENCEGQPQRSLIAQIASAVFGNNSVLFYVIQAATAAVLLLAANTAFNGFPLLGSVLAKDSYAPKSLLTRGDRLVFSNGVLILGLFATLIIVVYQASLTHLIQLYIIGVFVSFTLGQTGMVKHWWGLLKGGCSNRGAVWRGLVINAFGALLTAVVLIVVTITKFTHGAWLVFAIMPVLYVLMLGVNRYYRDVNKEIEVDATTTFGADGDHAIVLVGRMQKPVLKALDYAIAAQHDSIEAVHLSIDDESTNALEKAWAEMNIQVPLKIIVSPYRDVAEPLCQYIAKRRTIHGSEVVTVYTPIYIVGHWWETLLHNHKARRIRKRLMLVHGVTIALVPWLLDSSEVIYGRRSRPLPGAERRGEPVRPVARTPRQERRHAKSHQQ</sequence>
<feature type="transmembrane region" description="Helical" evidence="6">
    <location>
        <begin position="400"/>
        <end position="419"/>
    </location>
</feature>
<feature type="transmembrane region" description="Helical" evidence="6">
    <location>
        <begin position="221"/>
        <end position="242"/>
    </location>
</feature>
<evidence type="ECO:0000256" key="2">
    <source>
        <dbReference type="ARBA" id="ARBA00022692"/>
    </source>
</evidence>
<evidence type="ECO:0000313" key="8">
    <source>
        <dbReference type="Proteomes" id="UP000193244"/>
    </source>
</evidence>
<evidence type="ECO:0000256" key="5">
    <source>
        <dbReference type="SAM" id="MobiDB-lite"/>
    </source>
</evidence>
<feature type="transmembrane region" description="Helical" evidence="6">
    <location>
        <begin position="465"/>
        <end position="483"/>
    </location>
</feature>
<gene>
    <name evidence="7" type="ORF">SAMN06296010_1504</name>
</gene>
<proteinExistence type="predicted"/>
<dbReference type="AlphaFoldDB" id="A0A1X7JLL8"/>
<keyword evidence="3 6" id="KW-1133">Transmembrane helix</keyword>
<feature type="transmembrane region" description="Helical" evidence="6">
    <location>
        <begin position="154"/>
        <end position="170"/>
    </location>
</feature>
<organism evidence="7 8">
    <name type="scientific">Agreia pratensis</name>
    <dbReference type="NCBI Taxonomy" id="150121"/>
    <lineage>
        <taxon>Bacteria</taxon>
        <taxon>Bacillati</taxon>
        <taxon>Actinomycetota</taxon>
        <taxon>Actinomycetes</taxon>
        <taxon>Micrococcales</taxon>
        <taxon>Microbacteriaceae</taxon>
        <taxon>Agreia</taxon>
    </lineage>
</organism>
<dbReference type="InterPro" id="IPR053153">
    <property type="entry name" value="APC_K+_Transporter"/>
</dbReference>
<reference evidence="8" key="1">
    <citation type="submission" date="2017-04" db="EMBL/GenBank/DDBJ databases">
        <authorList>
            <person name="Varghese N."/>
            <person name="Submissions S."/>
        </authorList>
    </citation>
    <scope>NUCLEOTIDE SEQUENCE [LARGE SCALE GENOMIC DNA]</scope>
    <source>
        <strain evidence="8">VKM Ac-2510</strain>
    </source>
</reference>
<keyword evidence="2 6" id="KW-0812">Transmembrane</keyword>
<evidence type="ECO:0000313" key="7">
    <source>
        <dbReference type="EMBL" id="SMG28843.1"/>
    </source>
</evidence>
<feature type="transmembrane region" description="Helical" evidence="6">
    <location>
        <begin position="440"/>
        <end position="459"/>
    </location>
</feature>
<feature type="transmembrane region" description="Helical" evidence="6">
    <location>
        <begin position="55"/>
        <end position="88"/>
    </location>
</feature>
<evidence type="ECO:0000256" key="6">
    <source>
        <dbReference type="SAM" id="Phobius"/>
    </source>
</evidence>
<feature type="compositionally biased region" description="Basic residues" evidence="5">
    <location>
        <begin position="671"/>
        <end position="680"/>
    </location>
</feature>
<accession>A0A1X7JLL8</accession>
<feature type="transmembrane region" description="Helical" evidence="6">
    <location>
        <begin position="263"/>
        <end position="285"/>
    </location>
</feature>
<feature type="transmembrane region" description="Helical" evidence="6">
    <location>
        <begin position="372"/>
        <end position="394"/>
    </location>
</feature>
<dbReference type="OrthoDB" id="9759676at2"/>
<comment type="subcellular location">
    <subcellularLocation>
        <location evidence="1">Membrane</location>
        <topology evidence="1">Multi-pass membrane protein</topology>
    </subcellularLocation>
</comment>
<evidence type="ECO:0000256" key="4">
    <source>
        <dbReference type="ARBA" id="ARBA00023136"/>
    </source>
</evidence>
<dbReference type="InterPro" id="IPR002293">
    <property type="entry name" value="AA/rel_permease1"/>
</dbReference>
<dbReference type="GO" id="GO:0016020">
    <property type="term" value="C:membrane"/>
    <property type="evidence" value="ECO:0007669"/>
    <property type="project" value="UniProtKB-SubCell"/>
</dbReference>
<keyword evidence="4 6" id="KW-0472">Membrane</keyword>
<dbReference type="STRING" id="150121.SAMN06296010_1504"/>
<dbReference type="EMBL" id="FXAY01000002">
    <property type="protein sequence ID" value="SMG28843.1"/>
    <property type="molecule type" value="Genomic_DNA"/>
</dbReference>
<protein>
    <submittedName>
        <fullName evidence="7">Amino acid/polyamine/organocation transporter, APC superfamily</fullName>
    </submittedName>
</protein>
<feature type="transmembrane region" description="Helical" evidence="6">
    <location>
        <begin position="621"/>
        <end position="637"/>
    </location>
</feature>
<feature type="transmembrane region" description="Helical" evidence="6">
    <location>
        <begin position="113"/>
        <end position="134"/>
    </location>
</feature>
<feature type="transmembrane region" description="Helical" evidence="6">
    <location>
        <begin position="324"/>
        <end position="351"/>
    </location>
</feature>
<dbReference type="GO" id="GO:0022857">
    <property type="term" value="F:transmembrane transporter activity"/>
    <property type="evidence" value="ECO:0007669"/>
    <property type="project" value="InterPro"/>
</dbReference>
<dbReference type="Gene3D" id="1.20.1740.10">
    <property type="entry name" value="Amino acid/polyamine transporter I"/>
    <property type="match status" value="1"/>
</dbReference>